<dbReference type="EMBL" id="JBHUOQ010000001">
    <property type="protein sequence ID" value="MFD2829940.1"/>
    <property type="molecule type" value="Genomic_DNA"/>
</dbReference>
<name>A0ABW5WT04_9STAP</name>
<dbReference type="SUPFAM" id="SSF51735">
    <property type="entry name" value="NAD(P)-binding Rossmann-fold domains"/>
    <property type="match status" value="1"/>
</dbReference>
<dbReference type="PRINTS" id="PR00081">
    <property type="entry name" value="GDHRDH"/>
</dbReference>
<keyword evidence="4" id="KW-1185">Reference proteome</keyword>
<dbReference type="PANTHER" id="PTHR24321">
    <property type="entry name" value="DEHYDROGENASES, SHORT CHAIN"/>
    <property type="match status" value="1"/>
</dbReference>
<comment type="similarity">
    <text evidence="1">Belongs to the short-chain dehydrogenases/reductases (SDR) family.</text>
</comment>
<dbReference type="EC" id="1.1.1.-" evidence="3"/>
<proteinExistence type="inferred from homology"/>
<dbReference type="Gene3D" id="3.40.50.720">
    <property type="entry name" value="NAD(P)-binding Rossmann-like Domain"/>
    <property type="match status" value="1"/>
</dbReference>
<keyword evidence="2 3" id="KW-0560">Oxidoreductase</keyword>
<reference evidence="4" key="1">
    <citation type="journal article" date="2019" name="Int. J. Syst. Evol. Microbiol.">
        <title>The Global Catalogue of Microorganisms (GCM) 10K type strain sequencing project: providing services to taxonomists for standard genome sequencing and annotation.</title>
        <authorList>
            <consortium name="The Broad Institute Genomics Platform"/>
            <consortium name="The Broad Institute Genome Sequencing Center for Infectious Disease"/>
            <person name="Wu L."/>
            <person name="Ma J."/>
        </authorList>
    </citation>
    <scope>NUCLEOTIDE SEQUENCE [LARGE SCALE GENOMIC DNA]</scope>
    <source>
        <strain evidence="4">KCTC 33575</strain>
    </source>
</reference>
<comment type="caution">
    <text evidence="3">The sequence shown here is derived from an EMBL/GenBank/DDBJ whole genome shotgun (WGS) entry which is preliminary data.</text>
</comment>
<dbReference type="PRINTS" id="PR00080">
    <property type="entry name" value="SDRFAMILY"/>
</dbReference>
<dbReference type="Pfam" id="PF13561">
    <property type="entry name" value="adh_short_C2"/>
    <property type="match status" value="1"/>
</dbReference>
<accession>A0ABW5WT04</accession>
<evidence type="ECO:0000256" key="2">
    <source>
        <dbReference type="ARBA" id="ARBA00023002"/>
    </source>
</evidence>
<dbReference type="GO" id="GO:0016491">
    <property type="term" value="F:oxidoreductase activity"/>
    <property type="evidence" value="ECO:0007669"/>
    <property type="project" value="UniProtKB-KW"/>
</dbReference>
<dbReference type="NCBIfam" id="NF005559">
    <property type="entry name" value="PRK07231.1"/>
    <property type="match status" value="1"/>
</dbReference>
<evidence type="ECO:0000313" key="4">
    <source>
        <dbReference type="Proteomes" id="UP001597519"/>
    </source>
</evidence>
<evidence type="ECO:0000256" key="1">
    <source>
        <dbReference type="ARBA" id="ARBA00006484"/>
    </source>
</evidence>
<protein>
    <submittedName>
        <fullName evidence="3">SDR family NAD(P)-dependent oxidoreductase</fullName>
        <ecNumber evidence="3">1.1.1.-</ecNumber>
    </submittedName>
</protein>
<dbReference type="RefSeq" id="WP_377772395.1">
    <property type="nucleotide sequence ID" value="NZ_JBHUOQ010000001.1"/>
</dbReference>
<dbReference type="Proteomes" id="UP001597519">
    <property type="component" value="Unassembled WGS sequence"/>
</dbReference>
<dbReference type="PANTHER" id="PTHR24321:SF8">
    <property type="entry name" value="ESTRADIOL 17-BETA-DEHYDROGENASE 8-RELATED"/>
    <property type="match status" value="1"/>
</dbReference>
<sequence>MGRLDQKVTIITGAANGMGAVTAELFAREGAKVIATDLDKDKLDEVVAGINNEYDSAAIAVRHDVSKAEDWKNVVDEGLEAFGTINGLVNNAGVQGKDLVLDDSEVEDWDLVMDIDAKGVFLGIKAVLPALKKAGSGSIVNIGSMGALLSTKNSSVTYGAAKGAITAFSKSSALHLGKDNIRINVIQPGAIRTPLMNRMLDAEQIKEIEKYTLLGKVGESEDVAYTSLFLISDEAAFINGTEILVDGGWSINGDKS</sequence>
<organism evidence="3 4">
    <name type="scientific">Corticicoccus populi</name>
    <dbReference type="NCBI Taxonomy" id="1812821"/>
    <lineage>
        <taxon>Bacteria</taxon>
        <taxon>Bacillati</taxon>
        <taxon>Bacillota</taxon>
        <taxon>Bacilli</taxon>
        <taxon>Bacillales</taxon>
        <taxon>Staphylococcaceae</taxon>
        <taxon>Corticicoccus</taxon>
    </lineage>
</organism>
<dbReference type="InterPro" id="IPR036291">
    <property type="entry name" value="NAD(P)-bd_dom_sf"/>
</dbReference>
<dbReference type="InterPro" id="IPR002347">
    <property type="entry name" value="SDR_fam"/>
</dbReference>
<evidence type="ECO:0000313" key="3">
    <source>
        <dbReference type="EMBL" id="MFD2829940.1"/>
    </source>
</evidence>
<gene>
    <name evidence="3" type="ORF">ACFSX4_05615</name>
</gene>